<feature type="region of interest" description="Disordered" evidence="2">
    <location>
        <begin position="1"/>
        <end position="26"/>
    </location>
</feature>
<dbReference type="EMBL" id="ML995488">
    <property type="protein sequence ID" value="KAF2141100.1"/>
    <property type="molecule type" value="Genomic_DNA"/>
</dbReference>
<accession>A0A6A6BAI2</accession>
<name>A0A6A6BAI2_9PEZI</name>
<reference evidence="3" key="1">
    <citation type="journal article" date="2020" name="Stud. Mycol.">
        <title>101 Dothideomycetes genomes: a test case for predicting lifestyles and emergence of pathogens.</title>
        <authorList>
            <person name="Haridas S."/>
            <person name="Albert R."/>
            <person name="Binder M."/>
            <person name="Bloem J."/>
            <person name="Labutti K."/>
            <person name="Salamov A."/>
            <person name="Andreopoulos B."/>
            <person name="Baker S."/>
            <person name="Barry K."/>
            <person name="Bills G."/>
            <person name="Bluhm B."/>
            <person name="Cannon C."/>
            <person name="Castanera R."/>
            <person name="Culley D."/>
            <person name="Daum C."/>
            <person name="Ezra D."/>
            <person name="Gonzalez J."/>
            <person name="Henrissat B."/>
            <person name="Kuo A."/>
            <person name="Liang C."/>
            <person name="Lipzen A."/>
            <person name="Lutzoni F."/>
            <person name="Magnuson J."/>
            <person name="Mondo S."/>
            <person name="Nolan M."/>
            <person name="Ohm R."/>
            <person name="Pangilinan J."/>
            <person name="Park H.-J."/>
            <person name="Ramirez L."/>
            <person name="Alfaro M."/>
            <person name="Sun H."/>
            <person name="Tritt A."/>
            <person name="Yoshinaga Y."/>
            <person name="Zwiers L.-H."/>
            <person name="Turgeon B."/>
            <person name="Goodwin S."/>
            <person name="Spatafora J."/>
            <person name="Crous P."/>
            <person name="Grigoriev I."/>
        </authorList>
    </citation>
    <scope>NUCLEOTIDE SEQUENCE</scope>
    <source>
        <strain evidence="3">CBS 121167</strain>
    </source>
</reference>
<keyword evidence="4" id="KW-1185">Reference proteome</keyword>
<protein>
    <submittedName>
        <fullName evidence="3">Uncharacterized protein</fullName>
    </submittedName>
</protein>
<dbReference type="GeneID" id="54299689"/>
<evidence type="ECO:0000256" key="1">
    <source>
        <dbReference type="SAM" id="Coils"/>
    </source>
</evidence>
<keyword evidence="1" id="KW-0175">Coiled coil</keyword>
<organism evidence="3 4">
    <name type="scientific">Aplosporella prunicola CBS 121167</name>
    <dbReference type="NCBI Taxonomy" id="1176127"/>
    <lineage>
        <taxon>Eukaryota</taxon>
        <taxon>Fungi</taxon>
        <taxon>Dikarya</taxon>
        <taxon>Ascomycota</taxon>
        <taxon>Pezizomycotina</taxon>
        <taxon>Dothideomycetes</taxon>
        <taxon>Dothideomycetes incertae sedis</taxon>
        <taxon>Botryosphaeriales</taxon>
        <taxon>Aplosporellaceae</taxon>
        <taxon>Aplosporella</taxon>
    </lineage>
</organism>
<feature type="coiled-coil region" evidence="1">
    <location>
        <begin position="249"/>
        <end position="290"/>
    </location>
</feature>
<feature type="compositionally biased region" description="Low complexity" evidence="2">
    <location>
        <begin position="201"/>
        <end position="217"/>
    </location>
</feature>
<feature type="region of interest" description="Disordered" evidence="2">
    <location>
        <begin position="188"/>
        <end position="248"/>
    </location>
</feature>
<feature type="region of interest" description="Disordered" evidence="2">
    <location>
        <begin position="116"/>
        <end position="175"/>
    </location>
</feature>
<dbReference type="AlphaFoldDB" id="A0A6A6BAI2"/>
<feature type="compositionally biased region" description="Polar residues" evidence="2">
    <location>
        <begin position="124"/>
        <end position="148"/>
    </location>
</feature>
<sequence length="324" mass="35204">MSTAVQRTDSPLGANNTSRTFSANNISQSLGAKEVAPSLGVNNASSSLDTSKAKPLLKPLNGTFFTLEDISTTSRSVGPEFEEEQAKLFPDVEMSDDLTPHNKPEAQGQVCRAFKKPPIPKVNIPTTPQAQQKDVSNAQQKRIASFSETHVKHDSDSDSDPPTKRPRIEPPFGSFWSKADFSNPWRLDYKPTTNGIPGTTPAPQGFPSSSFSSPAPARQTYRSSSVLFDFAPPSSTTRATDPKLGPAPMVSKREQVVELKQAVKELKDQLTERNSTVKDLKDQNAKLTSENVEQGMSEKISGLEKNLDTAVSWIKALANNAGMD</sequence>
<proteinExistence type="predicted"/>
<gene>
    <name evidence="3" type="ORF">K452DRAFT_299144</name>
</gene>
<evidence type="ECO:0000313" key="4">
    <source>
        <dbReference type="Proteomes" id="UP000799438"/>
    </source>
</evidence>
<dbReference type="RefSeq" id="XP_033396813.1">
    <property type="nucleotide sequence ID" value="XM_033542192.1"/>
</dbReference>
<evidence type="ECO:0000313" key="3">
    <source>
        <dbReference type="EMBL" id="KAF2141100.1"/>
    </source>
</evidence>
<feature type="compositionally biased region" description="Basic and acidic residues" evidence="2">
    <location>
        <begin position="149"/>
        <end position="168"/>
    </location>
</feature>
<evidence type="ECO:0000256" key="2">
    <source>
        <dbReference type="SAM" id="MobiDB-lite"/>
    </source>
</evidence>
<dbReference type="Proteomes" id="UP000799438">
    <property type="component" value="Unassembled WGS sequence"/>
</dbReference>